<feature type="transmembrane region" description="Helical" evidence="5">
    <location>
        <begin position="489"/>
        <end position="509"/>
    </location>
</feature>
<dbReference type="AlphaFoldDB" id="A0A8S3YP98"/>
<dbReference type="PANTHER" id="PTHR22950:SF700">
    <property type="entry name" value="AMINO ACID TRANSPORTER TRANSMEMBRANE DOMAIN-CONTAINING PROTEIN"/>
    <property type="match status" value="1"/>
</dbReference>
<evidence type="ECO:0000256" key="4">
    <source>
        <dbReference type="ARBA" id="ARBA00023136"/>
    </source>
</evidence>
<keyword evidence="4 5" id="KW-0472">Membrane</keyword>
<keyword evidence="2 5" id="KW-0812">Transmembrane</keyword>
<dbReference type="PANTHER" id="PTHR22950">
    <property type="entry name" value="AMINO ACID TRANSPORTER"/>
    <property type="match status" value="1"/>
</dbReference>
<gene>
    <name evidence="7" type="ORF">CUNI_LOCUS2659</name>
</gene>
<feature type="transmembrane region" description="Helical" evidence="5">
    <location>
        <begin position="550"/>
        <end position="569"/>
    </location>
</feature>
<evidence type="ECO:0000256" key="5">
    <source>
        <dbReference type="SAM" id="Phobius"/>
    </source>
</evidence>
<feature type="transmembrane region" description="Helical" evidence="5">
    <location>
        <begin position="147"/>
        <end position="169"/>
    </location>
</feature>
<keyword evidence="8" id="KW-1185">Reference proteome</keyword>
<comment type="caution">
    <text evidence="7">The sequence shown here is derived from an EMBL/GenBank/DDBJ whole genome shotgun (WGS) entry which is preliminary data.</text>
</comment>
<name>A0A8S3YP98_9EUPU</name>
<dbReference type="OrthoDB" id="1684102at2759"/>
<feature type="transmembrane region" description="Helical" evidence="5">
    <location>
        <begin position="364"/>
        <end position="385"/>
    </location>
</feature>
<feature type="transmembrane region" description="Helical" evidence="5">
    <location>
        <begin position="405"/>
        <end position="428"/>
    </location>
</feature>
<sequence length="575" mass="63862">MASEEIVTEMVDRSRSKPRWHILVGDFANIVKAFMGSNYLTIAYGFKQSGLVLGLVGLLVIAFITDHCCDLIVKCKYHAIQFVLDRQINSTSSLSSLKTDSSLKPFEKSEDETERSRQESAEIIKHMTRSITYGDIGKLACGRFGAFIVNACVIFTQFGFCIGYCIFIGNTLFSLFPSTNVTLNTGVTQPSMATYVSSMTSENISTDYTQNNESLLTDNVDYSMLMQNNESSEERDEISLVTLVSNSSIPPKDNSSSYILISDAPDLRLLVISPLPVFFVFALLKSVRHLGFVSVGADVSLFLGCIVTMIYISIDFQVSSSWELFNLKTFPIFFGMTTASYEGIGTIIPIECSMEGNRHNFSKFLHGAVLILTFILTVFGTMGYLANGDATEQMLNKHIPASDGFGVAINIFLCIGVVLTFPLQVYPVTELLEIYLFRPGAIFGRGKFQTWWRRCSEDKLALLPKNELVVPSSAKLNAMDEIPNWKRNLLRLFVVLFAAGIAVLMRNLFAYVSAFIGAVGSSLLAYVLPCIFHLRLCWHKLGYGIRIKDICIIVFGVVASLVSLYTTILEVLNRV</sequence>
<accession>A0A8S3YP98</accession>
<keyword evidence="3 5" id="KW-1133">Transmembrane helix</keyword>
<dbReference type="GO" id="GO:0015179">
    <property type="term" value="F:L-amino acid transmembrane transporter activity"/>
    <property type="evidence" value="ECO:0007669"/>
    <property type="project" value="TreeGrafter"/>
</dbReference>
<feature type="domain" description="Amino acid transporter transmembrane" evidence="6">
    <location>
        <begin position="27"/>
        <end position="79"/>
    </location>
</feature>
<evidence type="ECO:0000313" key="8">
    <source>
        <dbReference type="Proteomes" id="UP000678393"/>
    </source>
</evidence>
<feature type="transmembrane region" description="Helical" evidence="5">
    <location>
        <begin position="52"/>
        <end position="73"/>
    </location>
</feature>
<feature type="domain" description="Amino acid transporter transmembrane" evidence="6">
    <location>
        <begin position="275"/>
        <end position="568"/>
    </location>
</feature>
<evidence type="ECO:0000256" key="2">
    <source>
        <dbReference type="ARBA" id="ARBA00022692"/>
    </source>
</evidence>
<organism evidence="7 8">
    <name type="scientific">Candidula unifasciata</name>
    <dbReference type="NCBI Taxonomy" id="100452"/>
    <lineage>
        <taxon>Eukaryota</taxon>
        <taxon>Metazoa</taxon>
        <taxon>Spiralia</taxon>
        <taxon>Lophotrochozoa</taxon>
        <taxon>Mollusca</taxon>
        <taxon>Gastropoda</taxon>
        <taxon>Heterobranchia</taxon>
        <taxon>Euthyneura</taxon>
        <taxon>Panpulmonata</taxon>
        <taxon>Eupulmonata</taxon>
        <taxon>Stylommatophora</taxon>
        <taxon>Helicina</taxon>
        <taxon>Helicoidea</taxon>
        <taxon>Geomitridae</taxon>
        <taxon>Candidula</taxon>
    </lineage>
</organism>
<reference evidence="7" key="1">
    <citation type="submission" date="2021-04" db="EMBL/GenBank/DDBJ databases">
        <authorList>
            <consortium name="Molecular Ecology Group"/>
        </authorList>
    </citation>
    <scope>NUCLEOTIDE SEQUENCE</scope>
</reference>
<feature type="transmembrane region" description="Helical" evidence="5">
    <location>
        <begin position="291"/>
        <end position="312"/>
    </location>
</feature>
<protein>
    <recommendedName>
        <fullName evidence="6">Amino acid transporter transmembrane domain-containing protein</fullName>
    </recommendedName>
</protein>
<feature type="transmembrane region" description="Helical" evidence="5">
    <location>
        <begin position="332"/>
        <end position="352"/>
    </location>
</feature>
<feature type="domain" description="Amino acid transporter transmembrane" evidence="6">
    <location>
        <begin position="127"/>
        <end position="182"/>
    </location>
</feature>
<dbReference type="EMBL" id="CAJHNH020000347">
    <property type="protein sequence ID" value="CAG5117101.1"/>
    <property type="molecule type" value="Genomic_DNA"/>
</dbReference>
<dbReference type="InterPro" id="IPR013057">
    <property type="entry name" value="AA_transpt_TM"/>
</dbReference>
<dbReference type="Proteomes" id="UP000678393">
    <property type="component" value="Unassembled WGS sequence"/>
</dbReference>
<dbReference type="GO" id="GO:0005774">
    <property type="term" value="C:vacuolar membrane"/>
    <property type="evidence" value="ECO:0007669"/>
    <property type="project" value="TreeGrafter"/>
</dbReference>
<feature type="transmembrane region" description="Helical" evidence="5">
    <location>
        <begin position="267"/>
        <end position="284"/>
    </location>
</feature>
<evidence type="ECO:0000259" key="6">
    <source>
        <dbReference type="Pfam" id="PF01490"/>
    </source>
</evidence>
<proteinExistence type="predicted"/>
<evidence type="ECO:0000313" key="7">
    <source>
        <dbReference type="EMBL" id="CAG5117101.1"/>
    </source>
</evidence>
<evidence type="ECO:0000256" key="1">
    <source>
        <dbReference type="ARBA" id="ARBA00004141"/>
    </source>
</evidence>
<comment type="subcellular location">
    <subcellularLocation>
        <location evidence="1">Membrane</location>
        <topology evidence="1">Multi-pass membrane protein</topology>
    </subcellularLocation>
</comment>
<dbReference type="Pfam" id="PF01490">
    <property type="entry name" value="Aa_trans"/>
    <property type="match status" value="3"/>
</dbReference>
<evidence type="ECO:0000256" key="3">
    <source>
        <dbReference type="ARBA" id="ARBA00022989"/>
    </source>
</evidence>
<feature type="transmembrane region" description="Helical" evidence="5">
    <location>
        <begin position="515"/>
        <end position="538"/>
    </location>
</feature>